<sequence>MNDNYIHSDSRLIYVNENIPGPAEDTEEYLELINNFNSQLVCKCECRGHCVDAGCLCINSSRGRNYTFSIDHNLRTYKLNCNNNNINQKPVFECNDVCLCISHCGNRLVQKGPCDGLSVKSCELEEKGFGLFTKYLIAKGSFVCEYAGELITKSQAFQRHRLNVANKKINYIFCLNEHSNDEITQTFVDPSSFGNIGRYINHSCDPNCYIVPVRINSPIPKLAIFSLCDILPDQEITIDYGSNNCSYSQQEINDVDCKRKKCLCNTNKCKGMLPYESF</sequence>
<dbReference type="EMBL" id="CAVLGL010000115">
    <property type="protein sequence ID" value="CAK1600025.1"/>
    <property type="molecule type" value="Genomic_DNA"/>
</dbReference>
<keyword evidence="2" id="KW-0158">Chromosome</keyword>
<keyword evidence="5" id="KW-0949">S-adenosyl-L-methionine</keyword>
<accession>A0AAV1LYQ9</accession>
<protein>
    <recommendedName>
        <fullName evidence="13">Histone-lysine N-methyltransferase SETMAR</fullName>
    </recommendedName>
</protein>
<evidence type="ECO:0000256" key="7">
    <source>
        <dbReference type="ARBA" id="ARBA00022833"/>
    </source>
</evidence>
<proteinExistence type="predicted"/>
<evidence type="ECO:0000256" key="1">
    <source>
        <dbReference type="ARBA" id="ARBA00004286"/>
    </source>
</evidence>
<dbReference type="Pfam" id="PF00856">
    <property type="entry name" value="SET"/>
    <property type="match status" value="1"/>
</dbReference>
<dbReference type="GO" id="GO:0005634">
    <property type="term" value="C:nucleus"/>
    <property type="evidence" value="ECO:0007669"/>
    <property type="project" value="InterPro"/>
</dbReference>
<evidence type="ECO:0000256" key="5">
    <source>
        <dbReference type="ARBA" id="ARBA00022691"/>
    </source>
</evidence>
<dbReference type="PROSITE" id="PS50280">
    <property type="entry name" value="SET"/>
    <property type="match status" value="1"/>
</dbReference>
<feature type="domain" description="SET" evidence="8">
    <location>
        <begin position="115"/>
        <end position="241"/>
    </location>
</feature>
<evidence type="ECO:0000259" key="10">
    <source>
        <dbReference type="PROSITE" id="PS50868"/>
    </source>
</evidence>
<reference evidence="11 12" key="1">
    <citation type="submission" date="2023-11" db="EMBL/GenBank/DDBJ databases">
        <authorList>
            <person name="Hedman E."/>
            <person name="Englund M."/>
            <person name="Stromberg M."/>
            <person name="Nyberg Akerstrom W."/>
            <person name="Nylinder S."/>
            <person name="Jareborg N."/>
            <person name="Kallberg Y."/>
            <person name="Kronander E."/>
        </authorList>
    </citation>
    <scope>NUCLEOTIDE SEQUENCE [LARGE SCALE GENOMIC DNA]</scope>
</reference>
<dbReference type="PANTHER" id="PTHR46223">
    <property type="entry name" value="HISTONE-LYSINE N-METHYLTRANSFERASE SUV39H"/>
    <property type="match status" value="1"/>
</dbReference>
<gene>
    <name evidence="11" type="ORF">PARMNEM_LOCUS18834</name>
</gene>
<evidence type="ECO:0000313" key="12">
    <source>
        <dbReference type="Proteomes" id="UP001314205"/>
    </source>
</evidence>
<dbReference type="SUPFAM" id="SSF82199">
    <property type="entry name" value="SET domain"/>
    <property type="match status" value="1"/>
</dbReference>
<dbReference type="Gene3D" id="2.170.270.10">
    <property type="entry name" value="SET domain"/>
    <property type="match status" value="1"/>
</dbReference>
<evidence type="ECO:0008006" key="13">
    <source>
        <dbReference type="Google" id="ProtNLM"/>
    </source>
</evidence>
<feature type="domain" description="Pre-SET" evidence="9">
    <location>
        <begin position="42"/>
        <end position="112"/>
    </location>
</feature>
<keyword evidence="4" id="KW-0808">Transferase</keyword>
<dbReference type="PROSITE" id="PS50868">
    <property type="entry name" value="POST_SET"/>
    <property type="match status" value="1"/>
</dbReference>
<dbReference type="AlphaFoldDB" id="A0AAV1LYQ9"/>
<dbReference type="InterPro" id="IPR001214">
    <property type="entry name" value="SET_dom"/>
</dbReference>
<dbReference type="GO" id="GO:0008757">
    <property type="term" value="F:S-adenosylmethionine-dependent methyltransferase activity"/>
    <property type="evidence" value="ECO:0007669"/>
    <property type="project" value="UniProtKB-ARBA"/>
</dbReference>
<keyword evidence="3" id="KW-0489">Methyltransferase</keyword>
<keyword evidence="6" id="KW-0479">Metal-binding</keyword>
<organism evidence="11 12">
    <name type="scientific">Parnassius mnemosyne</name>
    <name type="common">clouded apollo</name>
    <dbReference type="NCBI Taxonomy" id="213953"/>
    <lineage>
        <taxon>Eukaryota</taxon>
        <taxon>Metazoa</taxon>
        <taxon>Ecdysozoa</taxon>
        <taxon>Arthropoda</taxon>
        <taxon>Hexapoda</taxon>
        <taxon>Insecta</taxon>
        <taxon>Pterygota</taxon>
        <taxon>Neoptera</taxon>
        <taxon>Endopterygota</taxon>
        <taxon>Lepidoptera</taxon>
        <taxon>Glossata</taxon>
        <taxon>Ditrysia</taxon>
        <taxon>Papilionoidea</taxon>
        <taxon>Papilionidae</taxon>
        <taxon>Parnassiinae</taxon>
        <taxon>Parnassini</taxon>
        <taxon>Parnassius</taxon>
        <taxon>Driopa</taxon>
    </lineage>
</organism>
<comment type="subcellular location">
    <subcellularLocation>
        <location evidence="1">Chromosome</location>
    </subcellularLocation>
</comment>
<dbReference type="GO" id="GO:0008270">
    <property type="term" value="F:zinc ion binding"/>
    <property type="evidence" value="ECO:0007669"/>
    <property type="project" value="InterPro"/>
</dbReference>
<evidence type="ECO:0000256" key="2">
    <source>
        <dbReference type="ARBA" id="ARBA00022454"/>
    </source>
</evidence>
<evidence type="ECO:0000259" key="8">
    <source>
        <dbReference type="PROSITE" id="PS50280"/>
    </source>
</evidence>
<evidence type="ECO:0000259" key="9">
    <source>
        <dbReference type="PROSITE" id="PS50867"/>
    </source>
</evidence>
<evidence type="ECO:0000313" key="11">
    <source>
        <dbReference type="EMBL" id="CAK1600025.1"/>
    </source>
</evidence>
<dbReference type="InterPro" id="IPR050973">
    <property type="entry name" value="H3K9_Histone-Lys_N-MTase"/>
</dbReference>
<dbReference type="PANTHER" id="PTHR46223:SF3">
    <property type="entry name" value="HISTONE-LYSINE N-METHYLTRANSFERASE SET-23"/>
    <property type="match status" value="1"/>
</dbReference>
<feature type="domain" description="Post-SET" evidence="10">
    <location>
        <begin position="258"/>
        <end position="274"/>
    </location>
</feature>
<dbReference type="SMART" id="SM00317">
    <property type="entry name" value="SET"/>
    <property type="match status" value="1"/>
</dbReference>
<dbReference type="GO" id="GO:0042054">
    <property type="term" value="F:histone methyltransferase activity"/>
    <property type="evidence" value="ECO:0007669"/>
    <property type="project" value="InterPro"/>
</dbReference>
<dbReference type="GO" id="GO:0005694">
    <property type="term" value="C:chromosome"/>
    <property type="evidence" value="ECO:0007669"/>
    <property type="project" value="UniProtKB-SubCell"/>
</dbReference>
<dbReference type="InterPro" id="IPR003616">
    <property type="entry name" value="Post-SET_dom"/>
</dbReference>
<dbReference type="PROSITE" id="PS50867">
    <property type="entry name" value="PRE_SET"/>
    <property type="match status" value="1"/>
</dbReference>
<comment type="caution">
    <text evidence="11">The sequence shown here is derived from an EMBL/GenBank/DDBJ whole genome shotgun (WGS) entry which is preliminary data.</text>
</comment>
<keyword evidence="7" id="KW-0862">Zinc</keyword>
<evidence type="ECO:0000256" key="4">
    <source>
        <dbReference type="ARBA" id="ARBA00022679"/>
    </source>
</evidence>
<keyword evidence="12" id="KW-1185">Reference proteome</keyword>
<dbReference type="GO" id="GO:0032259">
    <property type="term" value="P:methylation"/>
    <property type="evidence" value="ECO:0007669"/>
    <property type="project" value="UniProtKB-KW"/>
</dbReference>
<dbReference type="InterPro" id="IPR046341">
    <property type="entry name" value="SET_dom_sf"/>
</dbReference>
<dbReference type="InterPro" id="IPR007728">
    <property type="entry name" value="Pre-SET_dom"/>
</dbReference>
<evidence type="ECO:0000256" key="3">
    <source>
        <dbReference type="ARBA" id="ARBA00022603"/>
    </source>
</evidence>
<evidence type="ECO:0000256" key="6">
    <source>
        <dbReference type="ARBA" id="ARBA00022723"/>
    </source>
</evidence>
<dbReference type="Proteomes" id="UP001314205">
    <property type="component" value="Unassembled WGS sequence"/>
</dbReference>
<dbReference type="GO" id="GO:0008170">
    <property type="term" value="F:N-methyltransferase activity"/>
    <property type="evidence" value="ECO:0007669"/>
    <property type="project" value="UniProtKB-ARBA"/>
</dbReference>
<name>A0AAV1LYQ9_9NEOP</name>